<feature type="compositionally biased region" description="Low complexity" evidence="1">
    <location>
        <begin position="295"/>
        <end position="305"/>
    </location>
</feature>
<comment type="caution">
    <text evidence="2">The sequence shown here is derived from an EMBL/GenBank/DDBJ whole genome shotgun (WGS) entry which is preliminary data.</text>
</comment>
<proteinExistence type="predicted"/>
<dbReference type="AlphaFoldDB" id="A0AAD9SA98"/>
<name>A0AAD9SA98_PHOAM</name>
<dbReference type="Proteomes" id="UP001265746">
    <property type="component" value="Unassembled WGS sequence"/>
</dbReference>
<evidence type="ECO:0000313" key="2">
    <source>
        <dbReference type="EMBL" id="KAK2603178.1"/>
    </source>
</evidence>
<keyword evidence="3" id="KW-1185">Reference proteome</keyword>
<feature type="compositionally biased region" description="Basic and acidic residues" evidence="1">
    <location>
        <begin position="460"/>
        <end position="471"/>
    </location>
</feature>
<feature type="compositionally biased region" description="Polar residues" evidence="1">
    <location>
        <begin position="104"/>
        <end position="123"/>
    </location>
</feature>
<sequence>MSENRQPPGGLFNAGPAPRYMPPMSNTMPANNSIPDHGLNRNSTSQAVPPNRNITASNQAPGHVTNSNPGTQYIPNIAVPGNLPMYNGGPSGTAPQAPPRPMAPSSNMPGGSHKPSQGVNRNGQGVHGTYGQIMNNSLLPMSSVRSNSHGIAGAVSPTPRQRFNAVPQTPGQRFNAVSTLRYTPSTNSIHRTNGAVGQARPIVQPQSPYDLPASQYAPYQSVHQRLGSQPTPPNNNRWTVNQTLTPQSMLPSGSVPSSATYPPAMDNDAKRPANAPPVEPPKKRQRKAAPPPVPLAQQPQQANANPAAAIQTAETQLTTTQLATAQFAETKPGPPTVYLNTTAKYVIEPDAREALPADTTALAFDQAVTEVIRVVQRPAKRGSLLRSRPLLHLRGLTDAIEAFVARPDRRELVLFEETDLTNVRYVRHVEDHIWLGEYDRIPDADYADQVTMAEKERILREAKEKEERERPAPTLQEAQRDIFKYGTPGNGSTTRPGPQQ</sequence>
<protein>
    <submittedName>
        <fullName evidence="2">Uncharacterized protein</fullName>
    </submittedName>
</protein>
<feature type="region of interest" description="Disordered" evidence="1">
    <location>
        <begin position="1"/>
        <end position="132"/>
    </location>
</feature>
<dbReference type="EMBL" id="JAUJFL010000005">
    <property type="protein sequence ID" value="KAK2603178.1"/>
    <property type="molecule type" value="Genomic_DNA"/>
</dbReference>
<feature type="region of interest" description="Disordered" evidence="1">
    <location>
        <begin position="246"/>
        <end position="305"/>
    </location>
</feature>
<reference evidence="2" key="1">
    <citation type="submission" date="2023-06" db="EMBL/GenBank/DDBJ databases">
        <authorList>
            <person name="Noh H."/>
        </authorList>
    </citation>
    <scope>NUCLEOTIDE SEQUENCE</scope>
    <source>
        <strain evidence="2">DUCC20226</strain>
    </source>
</reference>
<gene>
    <name evidence="2" type="ORF">N8I77_009656</name>
</gene>
<feature type="compositionally biased region" description="Polar residues" evidence="1">
    <location>
        <begin position="490"/>
        <end position="500"/>
    </location>
</feature>
<accession>A0AAD9SA98</accession>
<evidence type="ECO:0000313" key="3">
    <source>
        <dbReference type="Proteomes" id="UP001265746"/>
    </source>
</evidence>
<organism evidence="2 3">
    <name type="scientific">Phomopsis amygdali</name>
    <name type="common">Fusicoccum amygdali</name>
    <dbReference type="NCBI Taxonomy" id="1214568"/>
    <lineage>
        <taxon>Eukaryota</taxon>
        <taxon>Fungi</taxon>
        <taxon>Dikarya</taxon>
        <taxon>Ascomycota</taxon>
        <taxon>Pezizomycotina</taxon>
        <taxon>Sordariomycetes</taxon>
        <taxon>Sordariomycetidae</taxon>
        <taxon>Diaporthales</taxon>
        <taxon>Diaporthaceae</taxon>
        <taxon>Diaporthe</taxon>
    </lineage>
</organism>
<evidence type="ECO:0000256" key="1">
    <source>
        <dbReference type="SAM" id="MobiDB-lite"/>
    </source>
</evidence>
<feature type="region of interest" description="Disordered" evidence="1">
    <location>
        <begin position="460"/>
        <end position="500"/>
    </location>
</feature>
<feature type="compositionally biased region" description="Polar residues" evidence="1">
    <location>
        <begin position="24"/>
        <end position="74"/>
    </location>
</feature>
<feature type="compositionally biased region" description="Polar residues" evidence="1">
    <location>
        <begin position="246"/>
        <end position="260"/>
    </location>
</feature>